<dbReference type="EMBL" id="JAINUF010000012">
    <property type="protein sequence ID" value="KAJ8345259.1"/>
    <property type="molecule type" value="Genomic_DNA"/>
</dbReference>
<evidence type="ECO:0000313" key="1">
    <source>
        <dbReference type="EMBL" id="KAJ8345259.1"/>
    </source>
</evidence>
<proteinExistence type="predicted"/>
<gene>
    <name evidence="1" type="ORF">SKAU_G00294520</name>
</gene>
<accession>A0A9Q1EUI7</accession>
<protein>
    <submittedName>
        <fullName evidence="1">Uncharacterized protein</fullName>
    </submittedName>
</protein>
<keyword evidence="2" id="KW-1185">Reference proteome</keyword>
<name>A0A9Q1EUI7_SYNKA</name>
<evidence type="ECO:0000313" key="2">
    <source>
        <dbReference type="Proteomes" id="UP001152622"/>
    </source>
</evidence>
<sequence>MVRIFPLFRSTLQFKLLTVRQNLVSRYVTVHLVQNQFTVISSMGASKKAVFCTEIRSALSRTCETNAVSCTSRNSIPEPLTTTQYRRKVTRLCLGTHC</sequence>
<reference evidence="1" key="1">
    <citation type="journal article" date="2023" name="Science">
        <title>Genome structures resolve the early diversification of teleost fishes.</title>
        <authorList>
            <person name="Parey E."/>
            <person name="Louis A."/>
            <person name="Montfort J."/>
            <person name="Bouchez O."/>
            <person name="Roques C."/>
            <person name="Iampietro C."/>
            <person name="Lluch J."/>
            <person name="Castinel A."/>
            <person name="Donnadieu C."/>
            <person name="Desvignes T."/>
            <person name="Floi Bucao C."/>
            <person name="Jouanno E."/>
            <person name="Wen M."/>
            <person name="Mejri S."/>
            <person name="Dirks R."/>
            <person name="Jansen H."/>
            <person name="Henkel C."/>
            <person name="Chen W.J."/>
            <person name="Zahm M."/>
            <person name="Cabau C."/>
            <person name="Klopp C."/>
            <person name="Thompson A.W."/>
            <person name="Robinson-Rechavi M."/>
            <person name="Braasch I."/>
            <person name="Lecointre G."/>
            <person name="Bobe J."/>
            <person name="Postlethwait J.H."/>
            <person name="Berthelot C."/>
            <person name="Roest Crollius H."/>
            <person name="Guiguen Y."/>
        </authorList>
    </citation>
    <scope>NUCLEOTIDE SEQUENCE</scope>
    <source>
        <strain evidence="1">WJC10195</strain>
    </source>
</reference>
<dbReference type="Proteomes" id="UP001152622">
    <property type="component" value="Chromosome 12"/>
</dbReference>
<comment type="caution">
    <text evidence="1">The sequence shown here is derived from an EMBL/GenBank/DDBJ whole genome shotgun (WGS) entry which is preliminary data.</text>
</comment>
<organism evidence="1 2">
    <name type="scientific">Synaphobranchus kaupii</name>
    <name type="common">Kaup's arrowtooth eel</name>
    <dbReference type="NCBI Taxonomy" id="118154"/>
    <lineage>
        <taxon>Eukaryota</taxon>
        <taxon>Metazoa</taxon>
        <taxon>Chordata</taxon>
        <taxon>Craniata</taxon>
        <taxon>Vertebrata</taxon>
        <taxon>Euteleostomi</taxon>
        <taxon>Actinopterygii</taxon>
        <taxon>Neopterygii</taxon>
        <taxon>Teleostei</taxon>
        <taxon>Anguilliformes</taxon>
        <taxon>Synaphobranchidae</taxon>
        <taxon>Synaphobranchus</taxon>
    </lineage>
</organism>
<dbReference type="AlphaFoldDB" id="A0A9Q1EUI7"/>